<proteinExistence type="predicted"/>
<dbReference type="PANTHER" id="PTHR11908:SF132">
    <property type="entry name" value="ALDEHYDE OXIDASE 1-RELATED"/>
    <property type="match status" value="1"/>
</dbReference>
<evidence type="ECO:0000313" key="5">
    <source>
        <dbReference type="EMBL" id="NVL05649.1"/>
    </source>
</evidence>
<dbReference type="InterPro" id="IPR016208">
    <property type="entry name" value="Ald_Oxase/xanthine_DH-like"/>
</dbReference>
<reference evidence="5" key="1">
    <citation type="submission" date="2020-06" db="EMBL/GenBank/DDBJ databases">
        <title>Whole Genome Sequence of Bradyrhizobium sp. Strain 66S1MB.</title>
        <authorList>
            <person name="Bromfield E."/>
            <person name="Cloutier S."/>
        </authorList>
    </citation>
    <scope>NUCLEOTIDE SEQUENCE</scope>
    <source>
        <strain evidence="5">66S1MB</strain>
    </source>
</reference>
<dbReference type="Pfam" id="PF20256">
    <property type="entry name" value="MoCoBD_2"/>
    <property type="match status" value="1"/>
</dbReference>
<evidence type="ECO:0000256" key="1">
    <source>
        <dbReference type="ARBA" id="ARBA00022505"/>
    </source>
</evidence>
<dbReference type="InterPro" id="IPR037165">
    <property type="entry name" value="AldOxase/xan_DH_Mopterin-bd_sf"/>
</dbReference>
<feature type="region of interest" description="Disordered" evidence="3">
    <location>
        <begin position="1"/>
        <end position="33"/>
    </location>
</feature>
<evidence type="ECO:0000259" key="4">
    <source>
        <dbReference type="SMART" id="SM01008"/>
    </source>
</evidence>
<sequence>MNLVFEPSIAPDTDDKRGDGVAKQGVGASVPRKEDDRFLRGRGEYVGDIRLPGMRDVAFVRSPVAHARIKDIRIPPHLRSNVFIASDIAADTRPIRAVSGLPGFKPSDQPILAFEKVRQVGELIAMCVADTRAEAEDIAAAVEVDFEELPAVHDMLLARRPGSALVHEEWGDNVFLETFVDINMDAAYDAPIKITREISTARQSMAPMEGRGTVAVWHKRMDQLVLYTGNQQPHIVRNGLSECLNLEQLKIRIVSPDVGGGFGYKGIVLTEDVCLGWLAMRCGYPVRWIEDRREHLTAGANCREHHYNITVYADRDGKLRGVECEASVDSGAYSSYPFSACLEAAQIASILPGPYDFPSYRCRTWSVSTNKCPILPYRGVARTGVCYAIELMMDAIAHECGLEPYEVRLKNLVRPEQMPFDNITKKHFDSGNYPESLRQALAKIDLAGLRARQKKGEPDGRLIGVGLSVYCEQGAHGTSVYAGWGIPMVPGHEQATARMTPDGGLELRIGAHSHGQSMETTLPQVAHEILGIDIARIKLVHGDTEYTPYSTGSWGSRCAVMSGGAVATASRELAKLIKGIGAHLLQTEVENVKLENGAVVGPSNSVKIDEIAHTWYRRPQDLPATVDPRGLEVTIGYKPARDSGTFSYATHIAVVAVDPELGDIELIDYVVVEDGGQLINPMVVDGQIYGGLAQGIGTAMYEEMNFDTSGQPLASTFADYLLPGPTEVPAPKLGHMETLAPYTEFGVKGIGEGGAIAPPGAIGNAVNDALRPLGAQVLHTPMTPRRVLEAIRAAAEGRKEKAPEQAEGLPA</sequence>
<dbReference type="InterPro" id="IPR046867">
    <property type="entry name" value="AldOxase/xan_DH_MoCoBD2"/>
</dbReference>
<organism evidence="5">
    <name type="scientific">Bradyrhizobium quebecense</name>
    <dbReference type="NCBI Taxonomy" id="2748629"/>
    <lineage>
        <taxon>Bacteria</taxon>
        <taxon>Pseudomonadati</taxon>
        <taxon>Pseudomonadota</taxon>
        <taxon>Alphaproteobacteria</taxon>
        <taxon>Hyphomicrobiales</taxon>
        <taxon>Nitrobacteraceae</taxon>
        <taxon>Bradyrhizobium</taxon>
    </lineage>
</organism>
<dbReference type="Pfam" id="PF01315">
    <property type="entry name" value="Ald_Xan_dh_C"/>
    <property type="match status" value="1"/>
</dbReference>
<evidence type="ECO:0000256" key="3">
    <source>
        <dbReference type="SAM" id="MobiDB-lite"/>
    </source>
</evidence>
<dbReference type="InterPro" id="IPR036856">
    <property type="entry name" value="Ald_Oxase/Xan_DH_a/b_sf"/>
</dbReference>
<keyword evidence="1" id="KW-0500">Molybdenum</keyword>
<dbReference type="AlphaFoldDB" id="A0A973WIV0"/>
<dbReference type="InterPro" id="IPR008274">
    <property type="entry name" value="AldOxase/xan_DH_MoCoBD1"/>
</dbReference>
<dbReference type="GO" id="GO:0016491">
    <property type="term" value="F:oxidoreductase activity"/>
    <property type="evidence" value="ECO:0007669"/>
    <property type="project" value="UniProtKB-KW"/>
</dbReference>
<name>A0A973WIV0_9BRAD</name>
<dbReference type="SMART" id="SM01008">
    <property type="entry name" value="Ald_Xan_dh_C"/>
    <property type="match status" value="1"/>
</dbReference>
<dbReference type="SUPFAM" id="SSF54665">
    <property type="entry name" value="CO dehydrogenase molybdoprotein N-domain-like"/>
    <property type="match status" value="1"/>
</dbReference>
<feature type="domain" description="Aldehyde oxidase/xanthine dehydrogenase a/b hammerhead" evidence="4">
    <location>
        <begin position="40"/>
        <end position="150"/>
    </location>
</feature>
<gene>
    <name evidence="5" type="ORF">HU230_07960</name>
</gene>
<accession>A0A973WIV0</accession>
<keyword evidence="2" id="KW-0560">Oxidoreductase</keyword>
<dbReference type="Gene3D" id="3.90.1170.50">
    <property type="entry name" value="Aldehyde oxidase/xanthine dehydrogenase, a/b hammerhead"/>
    <property type="match status" value="1"/>
</dbReference>
<dbReference type="EMBL" id="JABWSX010000001">
    <property type="protein sequence ID" value="NVL05649.1"/>
    <property type="molecule type" value="Genomic_DNA"/>
</dbReference>
<dbReference type="InterPro" id="IPR000674">
    <property type="entry name" value="Ald_Oxase/Xan_DH_a/b"/>
</dbReference>
<protein>
    <submittedName>
        <fullName evidence="5">Xanthine dehydrogenase family protein</fullName>
    </submittedName>
</protein>
<evidence type="ECO:0000256" key="2">
    <source>
        <dbReference type="ARBA" id="ARBA00023002"/>
    </source>
</evidence>
<dbReference type="PANTHER" id="PTHR11908">
    <property type="entry name" value="XANTHINE DEHYDROGENASE"/>
    <property type="match status" value="1"/>
</dbReference>
<dbReference type="GO" id="GO:0005506">
    <property type="term" value="F:iron ion binding"/>
    <property type="evidence" value="ECO:0007669"/>
    <property type="project" value="InterPro"/>
</dbReference>
<comment type="caution">
    <text evidence="5">The sequence shown here is derived from an EMBL/GenBank/DDBJ whole genome shotgun (WGS) entry which is preliminary data.</text>
</comment>
<dbReference type="Pfam" id="PF02738">
    <property type="entry name" value="MoCoBD_1"/>
    <property type="match status" value="1"/>
</dbReference>
<dbReference type="Gene3D" id="3.30.365.10">
    <property type="entry name" value="Aldehyde oxidase/xanthine dehydrogenase, molybdopterin binding domain"/>
    <property type="match status" value="4"/>
</dbReference>
<dbReference type="SUPFAM" id="SSF56003">
    <property type="entry name" value="Molybdenum cofactor-binding domain"/>
    <property type="match status" value="1"/>
</dbReference>